<dbReference type="Pfam" id="PF00440">
    <property type="entry name" value="TetR_N"/>
    <property type="match status" value="1"/>
</dbReference>
<accession>A0A7C9PID2</accession>
<dbReference type="SUPFAM" id="SSF46689">
    <property type="entry name" value="Homeodomain-like"/>
    <property type="match status" value="1"/>
</dbReference>
<evidence type="ECO:0000313" key="7">
    <source>
        <dbReference type="Proteomes" id="UP000484255"/>
    </source>
</evidence>
<dbReference type="AlphaFoldDB" id="A0A7C9PID2"/>
<dbReference type="PROSITE" id="PS50977">
    <property type="entry name" value="HTH_TETR_2"/>
    <property type="match status" value="1"/>
</dbReference>
<feature type="domain" description="HTH tetR-type" evidence="5">
    <location>
        <begin position="25"/>
        <end position="85"/>
    </location>
</feature>
<feature type="DNA-binding region" description="H-T-H motif" evidence="4">
    <location>
        <begin position="48"/>
        <end position="67"/>
    </location>
</feature>
<dbReference type="EMBL" id="JAAGOH010000012">
    <property type="protein sequence ID" value="NDY91830.1"/>
    <property type="molecule type" value="Genomic_DNA"/>
</dbReference>
<dbReference type="Gene3D" id="1.10.10.60">
    <property type="entry name" value="Homeodomain-like"/>
    <property type="match status" value="1"/>
</dbReference>
<keyword evidence="7" id="KW-1185">Reference proteome</keyword>
<dbReference type="PRINTS" id="PR00455">
    <property type="entry name" value="HTHTETR"/>
</dbReference>
<sequence length="265" mass="29582">MSTSTIESRPAILRGTAQRKQLELEQREGLFMDCALDMLEASGFSGLTLEKLATRTNFSKGTVYNHFTSKEDLFTALCVRGMQMQMAMFSALQAFEGSTRERMMGMHYAYHLYAQRHPTLFMCVLTGLSPHVVEKTSARRMADRQRLEARVTERVDTLVREAVAAGDLRLPPGTTVADISFAHWAVSFGTTALLQSAQQATSIRRLEVPEAFRRNVTLLLDGMGWTPLSTVQDDRDTWRRLGEVFRLTAEPTPRDTAAAAGPVMA</sequence>
<dbReference type="PANTHER" id="PTHR30055:SF234">
    <property type="entry name" value="HTH-TYPE TRANSCRIPTIONAL REGULATOR BETI"/>
    <property type="match status" value="1"/>
</dbReference>
<dbReference type="InterPro" id="IPR050109">
    <property type="entry name" value="HTH-type_TetR-like_transc_reg"/>
</dbReference>
<keyword evidence="3" id="KW-0804">Transcription</keyword>
<dbReference type="InterPro" id="IPR009057">
    <property type="entry name" value="Homeodomain-like_sf"/>
</dbReference>
<dbReference type="InterPro" id="IPR036271">
    <property type="entry name" value="Tet_transcr_reg_TetR-rel_C_sf"/>
</dbReference>
<name>A0A7C9PID2_9BURK</name>
<keyword evidence="2 4" id="KW-0238">DNA-binding</keyword>
<evidence type="ECO:0000256" key="4">
    <source>
        <dbReference type="PROSITE-ProRule" id="PRU00335"/>
    </source>
</evidence>
<dbReference type="PANTHER" id="PTHR30055">
    <property type="entry name" value="HTH-TYPE TRANSCRIPTIONAL REGULATOR RUTR"/>
    <property type="match status" value="1"/>
</dbReference>
<gene>
    <name evidence="6" type="ORF">G3A44_11600</name>
</gene>
<keyword evidence="1" id="KW-0805">Transcription regulation</keyword>
<organism evidence="6 7">
    <name type="scientific">Ideonella livida</name>
    <dbReference type="NCBI Taxonomy" id="2707176"/>
    <lineage>
        <taxon>Bacteria</taxon>
        <taxon>Pseudomonadati</taxon>
        <taxon>Pseudomonadota</taxon>
        <taxon>Betaproteobacteria</taxon>
        <taxon>Burkholderiales</taxon>
        <taxon>Sphaerotilaceae</taxon>
        <taxon>Ideonella</taxon>
    </lineage>
</organism>
<evidence type="ECO:0000256" key="2">
    <source>
        <dbReference type="ARBA" id="ARBA00023125"/>
    </source>
</evidence>
<dbReference type="RefSeq" id="WP_163457683.1">
    <property type="nucleotide sequence ID" value="NZ_JAAGOH010000012.1"/>
</dbReference>
<evidence type="ECO:0000256" key="3">
    <source>
        <dbReference type="ARBA" id="ARBA00023163"/>
    </source>
</evidence>
<comment type="caution">
    <text evidence="6">The sequence shown here is derived from an EMBL/GenBank/DDBJ whole genome shotgun (WGS) entry which is preliminary data.</text>
</comment>
<dbReference type="GO" id="GO:0000976">
    <property type="term" value="F:transcription cis-regulatory region binding"/>
    <property type="evidence" value="ECO:0007669"/>
    <property type="project" value="TreeGrafter"/>
</dbReference>
<dbReference type="InterPro" id="IPR001647">
    <property type="entry name" value="HTH_TetR"/>
</dbReference>
<protein>
    <submittedName>
        <fullName evidence="6">TetR/AcrR family transcriptional regulator</fullName>
    </submittedName>
</protein>
<evidence type="ECO:0000313" key="6">
    <source>
        <dbReference type="EMBL" id="NDY91830.1"/>
    </source>
</evidence>
<dbReference type="SUPFAM" id="SSF48498">
    <property type="entry name" value="Tetracyclin repressor-like, C-terminal domain"/>
    <property type="match status" value="1"/>
</dbReference>
<evidence type="ECO:0000259" key="5">
    <source>
        <dbReference type="PROSITE" id="PS50977"/>
    </source>
</evidence>
<reference evidence="6 7" key="1">
    <citation type="submission" date="2020-02" db="EMBL/GenBank/DDBJ databases">
        <title>Ideonella bacterium strain TBM-1.</title>
        <authorList>
            <person name="Chen W.-M."/>
        </authorList>
    </citation>
    <scope>NUCLEOTIDE SEQUENCE [LARGE SCALE GENOMIC DNA]</scope>
    <source>
        <strain evidence="6 7">TBM-1</strain>
    </source>
</reference>
<dbReference type="Proteomes" id="UP000484255">
    <property type="component" value="Unassembled WGS sequence"/>
</dbReference>
<dbReference type="Gene3D" id="1.10.357.10">
    <property type="entry name" value="Tetracycline Repressor, domain 2"/>
    <property type="match status" value="1"/>
</dbReference>
<evidence type="ECO:0000256" key="1">
    <source>
        <dbReference type="ARBA" id="ARBA00023015"/>
    </source>
</evidence>
<proteinExistence type="predicted"/>
<dbReference type="GO" id="GO:0003700">
    <property type="term" value="F:DNA-binding transcription factor activity"/>
    <property type="evidence" value="ECO:0007669"/>
    <property type="project" value="TreeGrafter"/>
</dbReference>